<dbReference type="Gene3D" id="2.40.30.90">
    <property type="entry name" value="Bacterial fluorinating enzyme like"/>
    <property type="match status" value="1"/>
</dbReference>
<feature type="domain" description="S-adenosyl-l-methionine hydroxide adenosyltransferase N-terminal" evidence="3">
    <location>
        <begin position="24"/>
        <end position="157"/>
    </location>
</feature>
<comment type="caution">
    <text evidence="5">The sequence shown here is derived from an EMBL/GenBank/DDBJ whole genome shotgun (WGS) entry which is preliminary data.</text>
</comment>
<sequence length="267" mass="28934">MGSAVHSHRGRTGTGVLEAGPERVALLTDFGAGPYVGQMQLLLNGLAPDAPVVSLIADLPAFRADLSGYLLAGLARRMPGRTLYACVVDPGVGTDRDVLMMRCGEDWWLAPDNGLLVPLLRRHPEAEVFRVSWRPDWMSATFHGRDLFMPLAARLVNCDWPDCAPVAVEELVNGHWPADIWQVCYIDGFGNLILGVDADRLTPSARLKVGGQLLSHARTFAEVAPGDAFWYRDAFGLVELAVNQGRADERLGLGLGDTVALHAQDEG</sequence>
<dbReference type="SUPFAM" id="SSF102522">
    <property type="entry name" value="Bacterial fluorinating enzyme, N-terminal domain"/>
    <property type="match status" value="1"/>
</dbReference>
<evidence type="ECO:0008006" key="7">
    <source>
        <dbReference type="Google" id="ProtNLM"/>
    </source>
</evidence>
<evidence type="ECO:0000259" key="4">
    <source>
        <dbReference type="Pfam" id="PF20257"/>
    </source>
</evidence>
<dbReference type="Proteomes" id="UP001296776">
    <property type="component" value="Unassembled WGS sequence"/>
</dbReference>
<dbReference type="SUPFAM" id="SSF101852">
    <property type="entry name" value="Bacterial fluorinating enzyme, C-terminal domain"/>
    <property type="match status" value="1"/>
</dbReference>
<proteinExistence type="inferred from homology"/>
<accession>A0AAJ0U0Z2</accession>
<dbReference type="PANTHER" id="PTHR35092">
    <property type="entry name" value="CHLORINASE MJ1651"/>
    <property type="match status" value="1"/>
</dbReference>
<dbReference type="RefSeq" id="WP_200344038.1">
    <property type="nucleotide sequence ID" value="NZ_NRSJ01000002.1"/>
</dbReference>
<keyword evidence="6" id="KW-1185">Reference proteome</keyword>
<evidence type="ECO:0000259" key="3">
    <source>
        <dbReference type="Pfam" id="PF01887"/>
    </source>
</evidence>
<feature type="domain" description="S-adenosyl-l-methionine hydroxide adenosyltransferase C-terminal" evidence="4">
    <location>
        <begin position="182"/>
        <end position="259"/>
    </location>
</feature>
<evidence type="ECO:0000256" key="1">
    <source>
        <dbReference type="ARBA" id="ARBA00022691"/>
    </source>
</evidence>
<protein>
    <recommendedName>
        <fullName evidence="7">SAM-dependent chlorinase/fluorinase</fullName>
    </recommendedName>
</protein>
<dbReference type="InterPro" id="IPR046469">
    <property type="entry name" value="SAM_HAT_N"/>
</dbReference>
<dbReference type="PIRSF" id="PIRSF006779">
    <property type="entry name" value="UCP006779"/>
    <property type="match status" value="1"/>
</dbReference>
<dbReference type="PANTHER" id="PTHR35092:SF1">
    <property type="entry name" value="CHLORINASE MJ1651"/>
    <property type="match status" value="1"/>
</dbReference>
<comment type="similarity">
    <text evidence="2">Belongs to the SAM hydrolase / SAM-dependent halogenase family.</text>
</comment>
<dbReference type="InterPro" id="IPR023228">
    <property type="entry name" value="SAM_OH_AdoTrfase_N_sf"/>
</dbReference>
<reference evidence="5" key="2">
    <citation type="journal article" date="2020" name="Microorganisms">
        <title>Osmotic Adaptation and Compatible Solute Biosynthesis of Phototrophic Bacteria as Revealed from Genome Analyses.</title>
        <authorList>
            <person name="Imhoff J.F."/>
            <person name="Rahn T."/>
            <person name="Kunzel S."/>
            <person name="Keller A."/>
            <person name="Neulinger S.C."/>
        </authorList>
    </citation>
    <scope>NUCLEOTIDE SEQUENCE</scope>
    <source>
        <strain evidence="5">DSM 11080</strain>
    </source>
</reference>
<dbReference type="AlphaFoldDB" id="A0AAJ0U0Z2"/>
<gene>
    <name evidence="5" type="ORF">CKO40_01400</name>
</gene>
<dbReference type="Gene3D" id="3.40.50.10790">
    <property type="entry name" value="S-adenosyl-l-methionine hydroxide adenosyltransferase, N-terminal"/>
    <property type="match status" value="1"/>
</dbReference>
<dbReference type="InterPro" id="IPR023227">
    <property type="entry name" value="SAM_OH_AdoTrfase_C_sf"/>
</dbReference>
<dbReference type="Pfam" id="PF01887">
    <property type="entry name" value="SAM_HAT_N"/>
    <property type="match status" value="1"/>
</dbReference>
<reference evidence="5" key="1">
    <citation type="submission" date="2017-08" db="EMBL/GenBank/DDBJ databases">
        <authorList>
            <person name="Imhoff J.F."/>
            <person name="Rahn T."/>
            <person name="Kuenzel S."/>
            <person name="Neulinger S.C."/>
        </authorList>
    </citation>
    <scope>NUCLEOTIDE SEQUENCE</scope>
    <source>
        <strain evidence="5">DSM 11080</strain>
    </source>
</reference>
<name>A0AAJ0U0Z2_9GAMM</name>
<dbReference type="Pfam" id="PF20257">
    <property type="entry name" value="SAM_HAT_C"/>
    <property type="match status" value="1"/>
</dbReference>
<evidence type="ECO:0000313" key="5">
    <source>
        <dbReference type="EMBL" id="MBK1703238.1"/>
    </source>
</evidence>
<dbReference type="InterPro" id="IPR002747">
    <property type="entry name" value="SAM_OH_AdoTrfase"/>
</dbReference>
<organism evidence="5 6">
    <name type="scientific">Halochromatium glycolicum</name>
    <dbReference type="NCBI Taxonomy" id="85075"/>
    <lineage>
        <taxon>Bacteria</taxon>
        <taxon>Pseudomonadati</taxon>
        <taxon>Pseudomonadota</taxon>
        <taxon>Gammaproteobacteria</taxon>
        <taxon>Chromatiales</taxon>
        <taxon>Chromatiaceae</taxon>
        <taxon>Halochromatium</taxon>
    </lineage>
</organism>
<evidence type="ECO:0000313" key="6">
    <source>
        <dbReference type="Proteomes" id="UP001296776"/>
    </source>
</evidence>
<keyword evidence="1" id="KW-0949">S-adenosyl-L-methionine</keyword>
<evidence type="ECO:0000256" key="2">
    <source>
        <dbReference type="ARBA" id="ARBA00024035"/>
    </source>
</evidence>
<dbReference type="InterPro" id="IPR046470">
    <property type="entry name" value="SAM_HAT_C"/>
</dbReference>
<dbReference type="EMBL" id="NRSJ01000002">
    <property type="protein sequence ID" value="MBK1703238.1"/>
    <property type="molecule type" value="Genomic_DNA"/>
</dbReference>